<reference evidence="2 3" key="1">
    <citation type="journal article" date="2014" name="Am. J. Bot.">
        <title>Genome assembly and annotation for red clover (Trifolium pratense; Fabaceae).</title>
        <authorList>
            <person name="Istvanek J."/>
            <person name="Jaros M."/>
            <person name="Krenek A."/>
            <person name="Repkova J."/>
        </authorList>
    </citation>
    <scope>NUCLEOTIDE SEQUENCE [LARGE SCALE GENOMIC DNA]</scope>
    <source>
        <strain evidence="3">cv. Tatra</strain>
        <tissue evidence="2">Young leaves</tissue>
    </source>
</reference>
<evidence type="ECO:0000313" key="3">
    <source>
        <dbReference type="Proteomes" id="UP000236291"/>
    </source>
</evidence>
<dbReference type="PANTHER" id="PTHR48201">
    <property type="entry name" value="PROTEIN, PUTATIVE-RELATED"/>
    <property type="match status" value="1"/>
</dbReference>
<gene>
    <name evidence="2" type="ORF">L195_g056139</name>
</gene>
<evidence type="ECO:0000259" key="1">
    <source>
        <dbReference type="Pfam" id="PF24924"/>
    </source>
</evidence>
<reference evidence="2 3" key="2">
    <citation type="journal article" date="2017" name="Front. Plant Sci.">
        <title>Gene Classification and Mining of Molecular Markers Useful in Red Clover (Trifolium pratense) Breeding.</title>
        <authorList>
            <person name="Istvanek J."/>
            <person name="Dluhosova J."/>
            <person name="Dluhos P."/>
            <person name="Patkova L."/>
            <person name="Nedelnik J."/>
            <person name="Repkova J."/>
        </authorList>
    </citation>
    <scope>NUCLEOTIDE SEQUENCE [LARGE SCALE GENOMIC DNA]</scope>
    <source>
        <strain evidence="3">cv. Tatra</strain>
        <tissue evidence="2">Young leaves</tissue>
    </source>
</reference>
<name>A0A2K3KQ51_TRIPR</name>
<dbReference type="Pfam" id="PF24924">
    <property type="entry name" value="DUF7745"/>
    <property type="match status" value="1"/>
</dbReference>
<accession>A0A2K3KQ51</accession>
<dbReference type="EMBL" id="ASHM01105020">
    <property type="protein sequence ID" value="PNX68383.1"/>
    <property type="molecule type" value="Genomic_DNA"/>
</dbReference>
<evidence type="ECO:0000313" key="2">
    <source>
        <dbReference type="EMBL" id="PNX68383.1"/>
    </source>
</evidence>
<comment type="caution">
    <text evidence="2">The sequence shown here is derived from an EMBL/GenBank/DDBJ whole genome shotgun (WGS) entry which is preliminary data.</text>
</comment>
<dbReference type="InterPro" id="IPR056647">
    <property type="entry name" value="DUF7745"/>
</dbReference>
<dbReference type="PANTHER" id="PTHR48201:SF12">
    <property type="entry name" value="AMINOTRANSFERASE-LIKE PLANT MOBILE DOMAIN-CONTAINING PROTEIN"/>
    <property type="match status" value="1"/>
</dbReference>
<feature type="domain" description="DUF7745" evidence="1">
    <location>
        <begin position="21"/>
        <end position="136"/>
    </location>
</feature>
<protein>
    <recommendedName>
        <fullName evidence="1">DUF7745 domain-containing protein</fullName>
    </recommendedName>
</protein>
<proteinExistence type="predicted"/>
<dbReference type="AlphaFoldDB" id="A0A2K3KQ51"/>
<organism evidence="2 3">
    <name type="scientific">Trifolium pratense</name>
    <name type="common">Red clover</name>
    <dbReference type="NCBI Taxonomy" id="57577"/>
    <lineage>
        <taxon>Eukaryota</taxon>
        <taxon>Viridiplantae</taxon>
        <taxon>Streptophyta</taxon>
        <taxon>Embryophyta</taxon>
        <taxon>Tracheophyta</taxon>
        <taxon>Spermatophyta</taxon>
        <taxon>Magnoliopsida</taxon>
        <taxon>eudicotyledons</taxon>
        <taxon>Gunneridae</taxon>
        <taxon>Pentapetalae</taxon>
        <taxon>rosids</taxon>
        <taxon>fabids</taxon>
        <taxon>Fabales</taxon>
        <taxon>Fabaceae</taxon>
        <taxon>Papilionoideae</taxon>
        <taxon>50 kb inversion clade</taxon>
        <taxon>NPAAA clade</taxon>
        <taxon>Hologalegina</taxon>
        <taxon>IRL clade</taxon>
        <taxon>Trifolieae</taxon>
        <taxon>Trifolium</taxon>
    </lineage>
</organism>
<sequence length="138" mass="15544">MTSEKRHTLSLKIKVPKVESLIALSNQMTTLSKGSFQVNYGLLLNLLHVKIDTVALTTLAQFYDPPLRCFTFQDFQLASTLEEFAKILGYNLKDQRPYLGLAEEPTLEAFAKALHLSIGEVEPCLEVKKNTKRISRSS</sequence>
<dbReference type="Proteomes" id="UP000236291">
    <property type="component" value="Unassembled WGS sequence"/>
</dbReference>